<organism evidence="2 3">
    <name type="scientific">Blattamonas nauphoetae</name>
    <dbReference type="NCBI Taxonomy" id="2049346"/>
    <lineage>
        <taxon>Eukaryota</taxon>
        <taxon>Metamonada</taxon>
        <taxon>Preaxostyla</taxon>
        <taxon>Oxymonadida</taxon>
        <taxon>Blattamonas</taxon>
    </lineage>
</organism>
<sequence>MKQKVTQRQTVTPSELTGEQFRNHPINSPEWNPSNISSLLQVLQSDDEDIVVGALSQLLKVASVLGVFKKLGRMTLLTIGVNTCLHCVVELAHQDFWSILFSFVHSHFQTELRKLINILCLWFSLL</sequence>
<feature type="region of interest" description="Disordered" evidence="1">
    <location>
        <begin position="1"/>
        <end position="32"/>
    </location>
</feature>
<dbReference type="Proteomes" id="UP001281761">
    <property type="component" value="Unassembled WGS sequence"/>
</dbReference>
<name>A0ABQ9YDS4_9EUKA</name>
<keyword evidence="3" id="KW-1185">Reference proteome</keyword>
<gene>
    <name evidence="2" type="ORF">BLNAU_2979</name>
</gene>
<feature type="compositionally biased region" description="Polar residues" evidence="1">
    <location>
        <begin position="1"/>
        <end position="17"/>
    </location>
</feature>
<protein>
    <submittedName>
        <fullName evidence="2">Uncharacterized protein</fullName>
    </submittedName>
</protein>
<evidence type="ECO:0000313" key="3">
    <source>
        <dbReference type="Proteomes" id="UP001281761"/>
    </source>
</evidence>
<comment type="caution">
    <text evidence="2">The sequence shown here is derived from an EMBL/GenBank/DDBJ whole genome shotgun (WGS) entry which is preliminary data.</text>
</comment>
<accession>A0ABQ9YDS4</accession>
<evidence type="ECO:0000256" key="1">
    <source>
        <dbReference type="SAM" id="MobiDB-lite"/>
    </source>
</evidence>
<reference evidence="2 3" key="1">
    <citation type="journal article" date="2022" name="bioRxiv">
        <title>Genomics of Preaxostyla Flagellates Illuminates Evolutionary Transitions and the Path Towards Mitochondrial Loss.</title>
        <authorList>
            <person name="Novak L.V.F."/>
            <person name="Treitli S.C."/>
            <person name="Pyrih J."/>
            <person name="Halakuc P."/>
            <person name="Pipaliya S.V."/>
            <person name="Vacek V."/>
            <person name="Brzon O."/>
            <person name="Soukal P."/>
            <person name="Eme L."/>
            <person name="Dacks J.B."/>
            <person name="Karnkowska A."/>
            <person name="Elias M."/>
            <person name="Hampl V."/>
        </authorList>
    </citation>
    <scope>NUCLEOTIDE SEQUENCE [LARGE SCALE GENOMIC DNA]</scope>
    <source>
        <strain evidence="2">NAU3</strain>
        <tissue evidence="2">Gut</tissue>
    </source>
</reference>
<proteinExistence type="predicted"/>
<dbReference type="EMBL" id="JARBJD010000013">
    <property type="protein sequence ID" value="KAK2961923.1"/>
    <property type="molecule type" value="Genomic_DNA"/>
</dbReference>
<evidence type="ECO:0000313" key="2">
    <source>
        <dbReference type="EMBL" id="KAK2961923.1"/>
    </source>
</evidence>